<dbReference type="Pfam" id="PF02301">
    <property type="entry name" value="HORMA"/>
    <property type="match status" value="1"/>
</dbReference>
<dbReference type="PANTHER" id="PTHR11842:SF10">
    <property type="entry name" value="MITOTIC SPINDLE ASSEMBLY CHECKPOINT PROTEIN MAD2B"/>
    <property type="match status" value="1"/>
</dbReference>
<comment type="caution">
    <text evidence="2">The sequence shown here is derived from an EMBL/GenBank/DDBJ whole genome shotgun (WGS) entry which is preliminary data.</text>
</comment>
<dbReference type="SUPFAM" id="SSF56019">
    <property type="entry name" value="The spindle assembly checkpoint protein mad2"/>
    <property type="match status" value="1"/>
</dbReference>
<dbReference type="InterPro" id="IPR045091">
    <property type="entry name" value="Mad2-like"/>
</dbReference>
<evidence type="ECO:0000313" key="3">
    <source>
        <dbReference type="Proteomes" id="UP001230188"/>
    </source>
</evidence>
<dbReference type="AlphaFoldDB" id="A0AAD7XPQ4"/>
<evidence type="ECO:0000259" key="1">
    <source>
        <dbReference type="PROSITE" id="PS50815"/>
    </source>
</evidence>
<dbReference type="EMBL" id="JAQMWT010000054">
    <property type="protein sequence ID" value="KAJ8612347.1"/>
    <property type="molecule type" value="Genomic_DNA"/>
</dbReference>
<dbReference type="InterPro" id="IPR036570">
    <property type="entry name" value="HORMA_dom_sf"/>
</dbReference>
<accession>A0AAD7XPQ4</accession>
<protein>
    <recommendedName>
        <fullName evidence="1">HORMA domain-containing protein</fullName>
    </recommendedName>
</protein>
<dbReference type="Proteomes" id="UP001230188">
    <property type="component" value="Unassembled WGS sequence"/>
</dbReference>
<dbReference type="InterPro" id="IPR003511">
    <property type="entry name" value="HORMA_dom"/>
</dbReference>
<sequence>MEAPALFTEFLEVCIHTILRLRGVYPDAIFAKHRAFGVAVHMSRHPDLNRYIQETLRAARNLIEARAVGKVVLCLLDGADEVVERYVFDVRDAPATSELDDLGNVAYVEHLMRSILIKLHLVDRQLPPPPKDGGTFTLLLYSRDDAQMRSFVATPDDGWVDVSAEPRLAQPDPSPLIVPVKNVESPLLSFDFNVLVRPDSSRMDET</sequence>
<name>A0AAD7XPQ4_9STRA</name>
<keyword evidence="3" id="KW-1185">Reference proteome</keyword>
<dbReference type="Gene3D" id="3.30.900.10">
    <property type="entry name" value="HORMA domain"/>
    <property type="match status" value="1"/>
</dbReference>
<evidence type="ECO:0000313" key="2">
    <source>
        <dbReference type="EMBL" id="KAJ8612347.1"/>
    </source>
</evidence>
<dbReference type="PROSITE" id="PS50815">
    <property type="entry name" value="HORMA"/>
    <property type="match status" value="1"/>
</dbReference>
<proteinExistence type="predicted"/>
<dbReference type="PANTHER" id="PTHR11842">
    <property type="entry name" value="MITOTIC SPINDLE ASSEMBLY CHECKPOINT PROTEIN MAD2"/>
    <property type="match status" value="1"/>
</dbReference>
<organism evidence="2 3">
    <name type="scientific">Chrysophaeum taylorii</name>
    <dbReference type="NCBI Taxonomy" id="2483200"/>
    <lineage>
        <taxon>Eukaryota</taxon>
        <taxon>Sar</taxon>
        <taxon>Stramenopiles</taxon>
        <taxon>Ochrophyta</taxon>
        <taxon>Pelagophyceae</taxon>
        <taxon>Pelagomonadales</taxon>
        <taxon>Pelagomonadaceae</taxon>
        <taxon>Chrysophaeum</taxon>
    </lineage>
</organism>
<feature type="domain" description="HORMA" evidence="1">
    <location>
        <begin position="1"/>
        <end position="194"/>
    </location>
</feature>
<gene>
    <name evidence="2" type="ORF">CTAYLR_008365</name>
</gene>
<dbReference type="GO" id="GO:0016035">
    <property type="term" value="C:zeta DNA polymerase complex"/>
    <property type="evidence" value="ECO:0007669"/>
    <property type="project" value="TreeGrafter"/>
</dbReference>
<reference evidence="2" key="1">
    <citation type="submission" date="2023-01" db="EMBL/GenBank/DDBJ databases">
        <title>Metagenome sequencing of chrysophaentin producing Chrysophaeum taylorii.</title>
        <authorList>
            <person name="Davison J."/>
            <person name="Bewley C."/>
        </authorList>
    </citation>
    <scope>NUCLEOTIDE SEQUENCE</scope>
    <source>
        <strain evidence="2">NIES-1699</strain>
    </source>
</reference>